<protein>
    <submittedName>
        <fullName evidence="1">Uncharacterized protein</fullName>
    </submittedName>
</protein>
<evidence type="ECO:0000313" key="2">
    <source>
        <dbReference type="Proteomes" id="UP001205603"/>
    </source>
</evidence>
<keyword evidence="2" id="KW-1185">Reference proteome</keyword>
<reference evidence="1 2" key="1">
    <citation type="submission" date="2022-07" db="EMBL/GenBank/DDBJ databases">
        <title>Fecal culturing of patients with breast cancer.</title>
        <authorList>
            <person name="Teng N.M.Y."/>
            <person name="Kiu R."/>
            <person name="Evans R."/>
            <person name="Baker D.J."/>
            <person name="Zenner C."/>
            <person name="Robinson S.D."/>
            <person name="Hall L.J."/>
        </authorList>
    </citation>
    <scope>NUCLEOTIDE SEQUENCE [LARGE SCALE GENOMIC DNA]</scope>
    <source>
        <strain evidence="1 2">LH1063</strain>
    </source>
</reference>
<comment type="caution">
    <text evidence="1">The sequence shown here is derived from an EMBL/GenBank/DDBJ whole genome shotgun (WGS) entry which is preliminary data.</text>
</comment>
<sequence length="124" mass="14228">MGKDLHYSIRPFIENALKGHNKVYSIQPIDLDDFYAYKIIRTFGLSDMIVVLSDDYYFSSSSLHAKPEILKEGGFFLIAKPEANDYFASFPDEKLIVGKLGILLGAINKEEFWKYTIPPKRESK</sequence>
<name>A0ABT1MIQ8_9BACT</name>
<dbReference type="Proteomes" id="UP001205603">
    <property type="component" value="Unassembled WGS sequence"/>
</dbReference>
<accession>A0ABT1MIQ8</accession>
<gene>
    <name evidence="1" type="ORF">NMU02_07595</name>
</gene>
<organism evidence="1 2">
    <name type="scientific">Coprobacter tertius</name>
    <dbReference type="NCBI Taxonomy" id="2944915"/>
    <lineage>
        <taxon>Bacteria</taxon>
        <taxon>Pseudomonadati</taxon>
        <taxon>Bacteroidota</taxon>
        <taxon>Bacteroidia</taxon>
        <taxon>Bacteroidales</taxon>
        <taxon>Barnesiellaceae</taxon>
        <taxon>Coprobacter</taxon>
    </lineage>
</organism>
<dbReference type="EMBL" id="JANDHW010000006">
    <property type="protein sequence ID" value="MCP9611949.1"/>
    <property type="molecule type" value="Genomic_DNA"/>
</dbReference>
<dbReference type="RefSeq" id="WP_255027111.1">
    <property type="nucleotide sequence ID" value="NZ_JANDHW010000006.1"/>
</dbReference>
<evidence type="ECO:0000313" key="1">
    <source>
        <dbReference type="EMBL" id="MCP9611949.1"/>
    </source>
</evidence>
<proteinExistence type="predicted"/>